<dbReference type="AlphaFoldDB" id="A0A5S6Q837"/>
<dbReference type="WBParaSite" id="TMUE_1000003379.1">
    <property type="protein sequence ID" value="TMUE_1000003379.1"/>
    <property type="gene ID" value="WBGene00285342"/>
</dbReference>
<sequence>MYVNYGVGHPLIRADSSRRSTAAFTKATVSSIQGRHLVRPSRPATQQNRLKRRSKFGPCSAIPRKMP</sequence>
<evidence type="ECO:0000313" key="3">
    <source>
        <dbReference type="WBParaSite" id="TMUE_1000003379.1"/>
    </source>
</evidence>
<dbReference type="Proteomes" id="UP000046395">
    <property type="component" value="Unassembled WGS sequence"/>
</dbReference>
<reference evidence="3" key="1">
    <citation type="submission" date="2019-12" db="UniProtKB">
        <authorList>
            <consortium name="WormBaseParasite"/>
        </authorList>
    </citation>
    <scope>IDENTIFICATION</scope>
</reference>
<protein>
    <submittedName>
        <fullName evidence="3">Uncharacterized protein</fullName>
    </submittedName>
</protein>
<keyword evidence="2" id="KW-1185">Reference proteome</keyword>
<evidence type="ECO:0000313" key="2">
    <source>
        <dbReference type="Proteomes" id="UP000046395"/>
    </source>
</evidence>
<proteinExistence type="predicted"/>
<feature type="region of interest" description="Disordered" evidence="1">
    <location>
        <begin position="33"/>
        <end position="67"/>
    </location>
</feature>
<evidence type="ECO:0000256" key="1">
    <source>
        <dbReference type="SAM" id="MobiDB-lite"/>
    </source>
</evidence>
<name>A0A5S6Q837_TRIMR</name>
<accession>A0A5S6Q837</accession>
<organism evidence="2 3">
    <name type="scientific">Trichuris muris</name>
    <name type="common">Mouse whipworm</name>
    <dbReference type="NCBI Taxonomy" id="70415"/>
    <lineage>
        <taxon>Eukaryota</taxon>
        <taxon>Metazoa</taxon>
        <taxon>Ecdysozoa</taxon>
        <taxon>Nematoda</taxon>
        <taxon>Enoplea</taxon>
        <taxon>Dorylaimia</taxon>
        <taxon>Trichinellida</taxon>
        <taxon>Trichuridae</taxon>
        <taxon>Trichuris</taxon>
    </lineage>
</organism>